<organism evidence="7 8">
    <name type="scientific">Coccomyxa viridis</name>
    <dbReference type="NCBI Taxonomy" id="1274662"/>
    <lineage>
        <taxon>Eukaryota</taxon>
        <taxon>Viridiplantae</taxon>
        <taxon>Chlorophyta</taxon>
        <taxon>core chlorophytes</taxon>
        <taxon>Trebouxiophyceae</taxon>
        <taxon>Trebouxiophyceae incertae sedis</taxon>
        <taxon>Coccomyxaceae</taxon>
        <taxon>Coccomyxa</taxon>
    </lineage>
</organism>
<keyword evidence="1" id="KW-0805">Transcription regulation</keyword>
<dbReference type="EMBL" id="CAXHTA020000001">
    <property type="protein sequence ID" value="CAL5218626.1"/>
    <property type="molecule type" value="Genomic_DNA"/>
</dbReference>
<evidence type="ECO:0000259" key="6">
    <source>
        <dbReference type="SMART" id="SM01019"/>
    </source>
</evidence>
<dbReference type="Gene3D" id="2.40.330.10">
    <property type="entry name" value="DNA-binding pseudobarrel domain"/>
    <property type="match status" value="1"/>
</dbReference>
<keyword evidence="3" id="KW-0804">Transcription</keyword>
<dbReference type="Proteomes" id="UP001497392">
    <property type="component" value="Unassembled WGS sequence"/>
</dbReference>
<feature type="region of interest" description="Disordered" evidence="5">
    <location>
        <begin position="159"/>
        <end position="193"/>
    </location>
</feature>
<feature type="region of interest" description="Disordered" evidence="5">
    <location>
        <begin position="21"/>
        <end position="51"/>
    </location>
</feature>
<dbReference type="PANTHER" id="PTHR31140">
    <property type="entry name" value="B3 DOMAIN-CONTAINING TRANSCRIPTION FACTOR ABI3"/>
    <property type="match status" value="1"/>
</dbReference>
<keyword evidence="4" id="KW-0539">Nucleus</keyword>
<dbReference type="CDD" id="cd10017">
    <property type="entry name" value="B3_DNA"/>
    <property type="match status" value="1"/>
</dbReference>
<dbReference type="InterPro" id="IPR003340">
    <property type="entry name" value="B3_DNA-bd"/>
</dbReference>
<accession>A0ABP1FFN4</accession>
<proteinExistence type="predicted"/>
<evidence type="ECO:0000256" key="5">
    <source>
        <dbReference type="SAM" id="MobiDB-lite"/>
    </source>
</evidence>
<feature type="compositionally biased region" description="Basic and acidic residues" evidence="5">
    <location>
        <begin position="164"/>
        <end position="180"/>
    </location>
</feature>
<comment type="caution">
    <text evidence="7">The sequence shown here is derived from an EMBL/GenBank/DDBJ whole genome shotgun (WGS) entry which is preliminary data.</text>
</comment>
<protein>
    <submittedName>
        <fullName evidence="7">G327 protein</fullName>
    </submittedName>
</protein>
<evidence type="ECO:0000256" key="2">
    <source>
        <dbReference type="ARBA" id="ARBA00023125"/>
    </source>
</evidence>
<evidence type="ECO:0000313" key="7">
    <source>
        <dbReference type="EMBL" id="CAL5218626.1"/>
    </source>
</evidence>
<evidence type="ECO:0000256" key="1">
    <source>
        <dbReference type="ARBA" id="ARBA00023015"/>
    </source>
</evidence>
<sequence>MTSLAEDPELHGDVQHFTSASAPADSHLDDGPHDGASEPIASGPGTRTNGMHGTLEEFNATFCFDKVLTSSDAGGHGRVVIPKVHARAYLPNLEDKQGIHVDMIDTFGTRHRFRYCSWINNSSRMYLLEGVAPALNALKLKAGDILIFGKTKQGELLLGGRARTASDKDRKAPPRTRKSDGAPGDKPVVKRRQTKKENIQFRPLCDGVFRAVPPTVNAKEFCGKILQQAGTWTAVLDLAGEAYQAFFDSQAAALEALNAAGVGNKPMPLQQAAEAAAAAAAAARYAGLPQGFGQTMGQPGASLTAAVPMTMQQLPVI</sequence>
<evidence type="ECO:0000256" key="3">
    <source>
        <dbReference type="ARBA" id="ARBA00023163"/>
    </source>
</evidence>
<dbReference type="InterPro" id="IPR044800">
    <property type="entry name" value="LEC2-like"/>
</dbReference>
<keyword evidence="2" id="KW-0238">DNA-binding</keyword>
<feature type="domain" description="TF-B3" evidence="6">
    <location>
        <begin position="64"/>
        <end position="164"/>
    </location>
</feature>
<dbReference type="InterPro" id="IPR015300">
    <property type="entry name" value="DNA-bd_pseudobarrel_sf"/>
</dbReference>
<dbReference type="SMART" id="SM01019">
    <property type="entry name" value="B3"/>
    <property type="match status" value="1"/>
</dbReference>
<dbReference type="Pfam" id="PF02362">
    <property type="entry name" value="B3"/>
    <property type="match status" value="1"/>
</dbReference>
<reference evidence="7 8" key="1">
    <citation type="submission" date="2024-06" db="EMBL/GenBank/DDBJ databases">
        <authorList>
            <person name="Kraege A."/>
            <person name="Thomma B."/>
        </authorList>
    </citation>
    <scope>NUCLEOTIDE SEQUENCE [LARGE SCALE GENOMIC DNA]</scope>
</reference>
<name>A0ABP1FFN4_9CHLO</name>
<evidence type="ECO:0000313" key="8">
    <source>
        <dbReference type="Proteomes" id="UP001497392"/>
    </source>
</evidence>
<dbReference type="PANTHER" id="PTHR31140:SF139">
    <property type="entry name" value="B3 DOMAIN-CONTAINING PROTEIN OS02G0455900-RELATED"/>
    <property type="match status" value="1"/>
</dbReference>
<feature type="compositionally biased region" description="Basic and acidic residues" evidence="5">
    <location>
        <begin position="26"/>
        <end position="36"/>
    </location>
</feature>
<keyword evidence="8" id="KW-1185">Reference proteome</keyword>
<dbReference type="SUPFAM" id="SSF101936">
    <property type="entry name" value="DNA-binding pseudobarrel domain"/>
    <property type="match status" value="1"/>
</dbReference>
<gene>
    <name evidence="7" type="primary">g327</name>
    <name evidence="7" type="ORF">VP750_LOCUS285</name>
</gene>
<evidence type="ECO:0000256" key="4">
    <source>
        <dbReference type="ARBA" id="ARBA00023242"/>
    </source>
</evidence>